<dbReference type="OrthoDB" id="1938038at2759"/>
<evidence type="ECO:0000313" key="5">
    <source>
        <dbReference type="Proteomes" id="UP000655225"/>
    </source>
</evidence>
<dbReference type="EMBL" id="JABCRI010000012">
    <property type="protein sequence ID" value="KAF8396913.1"/>
    <property type="molecule type" value="Genomic_DNA"/>
</dbReference>
<gene>
    <name evidence="4" type="ORF">HHK36_018548</name>
</gene>
<dbReference type="InterPro" id="IPR007930">
    <property type="entry name" value="DUF724"/>
</dbReference>
<evidence type="ECO:0000256" key="1">
    <source>
        <dbReference type="ARBA" id="ARBA00022448"/>
    </source>
</evidence>
<keyword evidence="2" id="KW-0341">Growth regulation</keyword>
<comment type="caution">
    <text evidence="4">The sequence shown here is derived from an EMBL/GenBank/DDBJ whole genome shotgun (WGS) entry which is preliminary data.</text>
</comment>
<proteinExistence type="predicted"/>
<keyword evidence="3" id="KW-0175">Coiled coil</keyword>
<dbReference type="Pfam" id="PF05266">
    <property type="entry name" value="DUF724"/>
    <property type="match status" value="1"/>
</dbReference>
<sequence length="538" mass="58087">MSNAGSFSSGSFGVTKNQVPAMSFSSEPINFNSLNAVSSASSYDSGRVISPFNFSGSAFSGASTTTPSFESFSSTVSGSGITTIPCGLSSIPEFSSTPTISFGSSVSSTPLTFSAFSSSGSPFSSAQVTVPAFTSSNPAMSSTVTATTITIPTLFSFDSTKISSTATMATPILAPLVSPFEQFSVKTTTIPSFCTSGMVFSSTTDTIPAIPSWGSVSSRVGTRPSAIRRFRIASLTSTSTSDSTPISAFQCSVLATEAQASTPTSLEPQPLSPIEKPVKDPTFPNAKEQARIDSQSIQQTSEIHTSQVREYLNRKPDEEKVTYKETKSAAPVVAQTKISFSQTAANAETVPLIPAEIKREEEEETNLATKSFGTSAQPNSRILKGIPQNPHFRLLQSYSKNALKNLILGWDQTFEDTVDQIHSLRVNGFWTSVDELWKTLEELESMGYNVSPLRNRLNKLSEFMMKRKASEFEILELRKNAEYHTEEKKRLEGEILKLQVQAEKEKVMIKELADQVAKMEENLPVGDGVFATLAMAPL</sequence>
<organism evidence="4 5">
    <name type="scientific">Tetracentron sinense</name>
    <name type="common">Spur-leaf</name>
    <dbReference type="NCBI Taxonomy" id="13715"/>
    <lineage>
        <taxon>Eukaryota</taxon>
        <taxon>Viridiplantae</taxon>
        <taxon>Streptophyta</taxon>
        <taxon>Embryophyta</taxon>
        <taxon>Tracheophyta</taxon>
        <taxon>Spermatophyta</taxon>
        <taxon>Magnoliopsida</taxon>
        <taxon>Trochodendrales</taxon>
        <taxon>Trochodendraceae</taxon>
        <taxon>Tetracentron</taxon>
    </lineage>
</organism>
<protein>
    <submittedName>
        <fullName evidence="4">Uncharacterized protein</fullName>
    </submittedName>
</protein>
<evidence type="ECO:0000256" key="2">
    <source>
        <dbReference type="ARBA" id="ARBA00022604"/>
    </source>
</evidence>
<name>A0A835DAX8_TETSI</name>
<evidence type="ECO:0000256" key="3">
    <source>
        <dbReference type="SAM" id="Coils"/>
    </source>
</evidence>
<dbReference type="AlphaFoldDB" id="A0A835DAX8"/>
<accession>A0A835DAX8</accession>
<evidence type="ECO:0000313" key="4">
    <source>
        <dbReference type="EMBL" id="KAF8396913.1"/>
    </source>
</evidence>
<reference evidence="4 5" key="1">
    <citation type="submission" date="2020-04" db="EMBL/GenBank/DDBJ databases">
        <title>Plant Genome Project.</title>
        <authorList>
            <person name="Zhang R.-G."/>
        </authorList>
    </citation>
    <scope>NUCLEOTIDE SEQUENCE [LARGE SCALE GENOMIC DNA]</scope>
    <source>
        <strain evidence="4">YNK0</strain>
        <tissue evidence="4">Leaf</tissue>
    </source>
</reference>
<dbReference type="Proteomes" id="UP000655225">
    <property type="component" value="Unassembled WGS sequence"/>
</dbReference>
<keyword evidence="1" id="KW-0813">Transport</keyword>
<keyword evidence="5" id="KW-1185">Reference proteome</keyword>
<feature type="coiled-coil region" evidence="3">
    <location>
        <begin position="474"/>
        <end position="522"/>
    </location>
</feature>